<gene>
    <name evidence="2" type="ordered locus">LMM7_2942</name>
</gene>
<organism evidence="2 3">
    <name type="scientific">Listeria monocytogenes serotype 4a (strain M7)</name>
    <dbReference type="NCBI Taxonomy" id="1030009"/>
    <lineage>
        <taxon>Bacteria</taxon>
        <taxon>Bacillati</taxon>
        <taxon>Bacillota</taxon>
        <taxon>Bacilli</taxon>
        <taxon>Bacillales</taxon>
        <taxon>Listeriaceae</taxon>
        <taxon>Listeria</taxon>
    </lineage>
</organism>
<feature type="region of interest" description="Disordered" evidence="1">
    <location>
        <begin position="1"/>
        <end position="24"/>
    </location>
</feature>
<proteinExistence type="predicted"/>
<dbReference type="Pfam" id="PF07751">
    <property type="entry name" value="Abi_2"/>
    <property type="match status" value="1"/>
</dbReference>
<dbReference type="HOGENOM" id="CLU_064892_0_0_9"/>
<dbReference type="EMBL" id="CP002816">
    <property type="protein sequence ID" value="AEH93947.1"/>
    <property type="molecule type" value="Genomic_DNA"/>
</dbReference>
<name>A0A0E0UZS8_LISMM</name>
<dbReference type="PATRIC" id="fig|1030009.3.peg.2931"/>
<sequence length="356" mass="41524">MTKNNSKKSAQAGNISSNKTTASNSSNLARIQKIVSAHGKLSLDDQITYMKHKGITFNYITEDAAKDYLSQNTYYYKVTAFRKNIAKVNGKYTSLDFGLLSDLATIDMYLRYALIKINLDIEHTLKALLVNVITKSNAEDGYTIVKEYDTYCKNKLLEEKPKFKEKNYIPVDKKIMSRNKEIDGYHYDLYTKRKNNPPIWVLIELMSFGELIRFVEFYYDSNKYNKKLFTPAFILLKYTKNLRDSAAHSRPLLLDVVLPKQITPTQNATQYAEKAGVEKLERRNLVSNKKIHDFICMLILHDEYIKSDAMKYDRKIELANIIERCTKRSHYYKDQADLIRVYRVLSKILANYHQKC</sequence>
<accession>A0A0E0UZS8</accession>
<dbReference type="Proteomes" id="UP000000486">
    <property type="component" value="Chromosome"/>
</dbReference>
<feature type="compositionally biased region" description="Low complexity" evidence="1">
    <location>
        <begin position="14"/>
        <end position="24"/>
    </location>
</feature>
<dbReference type="KEGG" id="lmq:LMM7_2942"/>
<evidence type="ECO:0008006" key="4">
    <source>
        <dbReference type="Google" id="ProtNLM"/>
    </source>
</evidence>
<feature type="compositionally biased region" description="Polar residues" evidence="1">
    <location>
        <begin position="1"/>
        <end position="13"/>
    </location>
</feature>
<protein>
    <recommendedName>
        <fullName evidence="4">Abi family protein</fullName>
    </recommendedName>
</protein>
<dbReference type="InterPro" id="IPR011664">
    <property type="entry name" value="Abi_system_AbiD/AbiF-like"/>
</dbReference>
<reference evidence="2 3" key="1">
    <citation type="journal article" date="2011" name="J. Bacteriol.">
        <title>Genome sequence of the nonpathogenic Listeria monocytogenes serovar 4a strain M7.</title>
        <authorList>
            <person name="Chen J."/>
            <person name="Xia Y."/>
            <person name="Cheng C."/>
            <person name="Fang C."/>
            <person name="Shan Y."/>
            <person name="Jin G."/>
            <person name="Fang W."/>
        </authorList>
    </citation>
    <scope>NUCLEOTIDE SEQUENCE [LARGE SCALE GENOMIC DNA]</scope>
    <source>
        <strain evidence="2 3">M7</strain>
    </source>
</reference>
<dbReference type="AlphaFoldDB" id="A0A0E0UZS8"/>
<evidence type="ECO:0000313" key="2">
    <source>
        <dbReference type="EMBL" id="AEH93947.1"/>
    </source>
</evidence>
<dbReference type="RefSeq" id="WP_012582254.1">
    <property type="nucleotide sequence ID" value="NC_017537.1"/>
</dbReference>
<evidence type="ECO:0000313" key="3">
    <source>
        <dbReference type="Proteomes" id="UP000000486"/>
    </source>
</evidence>
<evidence type="ECO:0000256" key="1">
    <source>
        <dbReference type="SAM" id="MobiDB-lite"/>
    </source>
</evidence>